<name>A0ABX7BBW7_9PROT</name>
<evidence type="ECO:0000313" key="1">
    <source>
        <dbReference type="EMBL" id="QQP91889.1"/>
    </source>
</evidence>
<proteinExistence type="predicted"/>
<dbReference type="EMBL" id="CP067420">
    <property type="protein sequence ID" value="QQP91889.1"/>
    <property type="molecule type" value="Genomic_DNA"/>
</dbReference>
<sequence length="59" mass="6481">MRESYIIELEDDAVGVVVPFGSRVTFHASDARMAELEGRVFEDAGEAVRAARSQLRKAA</sequence>
<organism evidence="1 2">
    <name type="scientific">Skermanella cutis</name>
    <dbReference type="NCBI Taxonomy" id="2775420"/>
    <lineage>
        <taxon>Bacteria</taxon>
        <taxon>Pseudomonadati</taxon>
        <taxon>Pseudomonadota</taxon>
        <taxon>Alphaproteobacteria</taxon>
        <taxon>Rhodospirillales</taxon>
        <taxon>Azospirillaceae</taxon>
        <taxon>Skermanella</taxon>
    </lineage>
</organism>
<reference evidence="1" key="1">
    <citation type="submission" date="2021-02" db="EMBL/GenBank/DDBJ databases">
        <title>Skermanella TT6 skin isolate.</title>
        <authorList>
            <person name="Lee K."/>
            <person name="Ganzorig M."/>
        </authorList>
    </citation>
    <scope>NUCLEOTIDE SEQUENCE</scope>
    <source>
        <strain evidence="1">TT6</strain>
    </source>
</reference>
<dbReference type="Proteomes" id="UP000595197">
    <property type="component" value="Chromosome"/>
</dbReference>
<accession>A0ABX7BBW7</accession>
<evidence type="ECO:0000313" key="2">
    <source>
        <dbReference type="Proteomes" id="UP000595197"/>
    </source>
</evidence>
<gene>
    <name evidence="1" type="ORF">IGS68_12080</name>
</gene>
<dbReference type="RefSeq" id="WP_201080277.1">
    <property type="nucleotide sequence ID" value="NZ_CP067420.1"/>
</dbReference>
<keyword evidence="2" id="KW-1185">Reference proteome</keyword>
<protein>
    <submittedName>
        <fullName evidence="1">Uncharacterized protein</fullName>
    </submittedName>
</protein>